<dbReference type="SUPFAM" id="SSF82607">
    <property type="entry name" value="YbaB-like"/>
    <property type="match status" value="1"/>
</dbReference>
<dbReference type="InterPro" id="IPR036894">
    <property type="entry name" value="YbaB-like_sf"/>
</dbReference>
<dbReference type="Gene3D" id="3.30.1310.10">
    <property type="entry name" value="Nucleoid-associated protein YbaB-like domain"/>
    <property type="match status" value="1"/>
</dbReference>
<keyword evidence="2" id="KW-1185">Reference proteome</keyword>
<organism evidence="1 2">
    <name type="scientific">Solihabitans fulvus</name>
    <dbReference type="NCBI Taxonomy" id="1892852"/>
    <lineage>
        <taxon>Bacteria</taxon>
        <taxon>Bacillati</taxon>
        <taxon>Actinomycetota</taxon>
        <taxon>Actinomycetes</taxon>
        <taxon>Pseudonocardiales</taxon>
        <taxon>Pseudonocardiaceae</taxon>
        <taxon>Solihabitans</taxon>
    </lineage>
</organism>
<protein>
    <submittedName>
        <fullName evidence="1">YbaB/EbfC family nucleoid-associated protein</fullName>
    </submittedName>
</protein>
<dbReference type="GO" id="GO:0003677">
    <property type="term" value="F:DNA binding"/>
    <property type="evidence" value="ECO:0007669"/>
    <property type="project" value="InterPro"/>
</dbReference>
<proteinExistence type="predicted"/>
<comment type="caution">
    <text evidence="1">The sequence shown here is derived from an EMBL/GenBank/DDBJ whole genome shotgun (WGS) entry which is preliminary data.</text>
</comment>
<reference evidence="1 2" key="1">
    <citation type="submission" date="2019-09" db="EMBL/GenBank/DDBJ databases">
        <title>Goodfellowia gen. nov., a new genus of the Pseudonocardineae related to Actinoalloteichus, containing Goodfellowia coeruleoviolacea gen. nov., comb. nov. gen. nov., comb. nov.</title>
        <authorList>
            <person name="Labeda D."/>
        </authorList>
    </citation>
    <scope>NUCLEOTIDE SEQUENCE [LARGE SCALE GENOMIC DNA]</scope>
    <source>
        <strain evidence="1 2">AN110305</strain>
    </source>
</reference>
<evidence type="ECO:0000313" key="2">
    <source>
        <dbReference type="Proteomes" id="UP000323454"/>
    </source>
</evidence>
<dbReference type="Proteomes" id="UP000323454">
    <property type="component" value="Unassembled WGS sequence"/>
</dbReference>
<dbReference type="Pfam" id="PF02575">
    <property type="entry name" value="YbaB_DNA_bd"/>
    <property type="match status" value="1"/>
</dbReference>
<dbReference type="OrthoDB" id="3685284at2"/>
<evidence type="ECO:0000313" key="1">
    <source>
        <dbReference type="EMBL" id="KAA2245948.1"/>
    </source>
</evidence>
<dbReference type="EMBL" id="VUOB01000157">
    <property type="protein sequence ID" value="KAA2245948.1"/>
    <property type="molecule type" value="Genomic_DNA"/>
</dbReference>
<gene>
    <name evidence="1" type="ORF">F0L68_40965</name>
</gene>
<sequence length="118" mass="13118">MKTSFLLDDIGRGGGAVEPDVSASEQLVSQWEQELNRNAARYQEMSDRVQQLSVTETSRDGLVRITVGANGIPTDIAIAEPARERPMSDLSRQIMTCLRRAQARIPELLQQTMTETLT</sequence>
<dbReference type="InterPro" id="IPR004401">
    <property type="entry name" value="YbaB/EbfC"/>
</dbReference>
<accession>A0A5B2W565</accession>
<dbReference type="AlphaFoldDB" id="A0A5B2W565"/>
<name>A0A5B2W565_9PSEU</name>
<reference evidence="1 2" key="2">
    <citation type="submission" date="2019-09" db="EMBL/GenBank/DDBJ databases">
        <authorList>
            <person name="Jin C."/>
        </authorList>
    </citation>
    <scope>NUCLEOTIDE SEQUENCE [LARGE SCALE GENOMIC DNA]</scope>
    <source>
        <strain evidence="1 2">AN110305</strain>
    </source>
</reference>